<protein>
    <submittedName>
        <fullName evidence="2">Uncharacterized protein</fullName>
    </submittedName>
</protein>
<feature type="compositionally biased region" description="Basic and acidic residues" evidence="1">
    <location>
        <begin position="1"/>
        <end position="23"/>
    </location>
</feature>
<evidence type="ECO:0000313" key="2">
    <source>
        <dbReference type="EMBL" id="KAK3757078.1"/>
    </source>
</evidence>
<evidence type="ECO:0000313" key="3">
    <source>
        <dbReference type="Proteomes" id="UP001283361"/>
    </source>
</evidence>
<proteinExistence type="predicted"/>
<feature type="region of interest" description="Disordered" evidence="1">
    <location>
        <begin position="1"/>
        <end position="42"/>
    </location>
</feature>
<dbReference type="Proteomes" id="UP001283361">
    <property type="component" value="Unassembled WGS sequence"/>
</dbReference>
<name>A0AAE1D5D9_9GAST</name>
<accession>A0AAE1D5D9</accession>
<reference evidence="2" key="1">
    <citation type="journal article" date="2023" name="G3 (Bethesda)">
        <title>A reference genome for the long-term kleptoplast-retaining sea slug Elysia crispata morphotype clarki.</title>
        <authorList>
            <person name="Eastman K.E."/>
            <person name="Pendleton A.L."/>
            <person name="Shaikh M.A."/>
            <person name="Suttiyut T."/>
            <person name="Ogas R."/>
            <person name="Tomko P."/>
            <person name="Gavelis G."/>
            <person name="Widhalm J.R."/>
            <person name="Wisecaver J.H."/>
        </authorList>
    </citation>
    <scope>NUCLEOTIDE SEQUENCE</scope>
    <source>
        <strain evidence="2">ECLA1</strain>
    </source>
</reference>
<gene>
    <name evidence="2" type="ORF">RRG08_021265</name>
</gene>
<comment type="caution">
    <text evidence="2">The sequence shown here is derived from an EMBL/GenBank/DDBJ whole genome shotgun (WGS) entry which is preliminary data.</text>
</comment>
<organism evidence="2 3">
    <name type="scientific">Elysia crispata</name>
    <name type="common">lettuce slug</name>
    <dbReference type="NCBI Taxonomy" id="231223"/>
    <lineage>
        <taxon>Eukaryota</taxon>
        <taxon>Metazoa</taxon>
        <taxon>Spiralia</taxon>
        <taxon>Lophotrochozoa</taxon>
        <taxon>Mollusca</taxon>
        <taxon>Gastropoda</taxon>
        <taxon>Heterobranchia</taxon>
        <taxon>Euthyneura</taxon>
        <taxon>Panpulmonata</taxon>
        <taxon>Sacoglossa</taxon>
        <taxon>Placobranchoidea</taxon>
        <taxon>Plakobranchidae</taxon>
        <taxon>Elysia</taxon>
    </lineage>
</organism>
<sequence length="173" mass="19555">MRRNTKEEPDRAISKKNESESRQNQESLISVEYPGRESLPQNQNIKEVVERVERLGLEPRAGRTSLHQAHYPSIPRGILGGCLLLHGAHGVLGRGRGRGTQHARRERYGWTGECCEGLYHMSQSKGVQYLHQIGSCEQDRARLSKLLHLPETSCLKSEYGSSQKRLWPKVSSA</sequence>
<evidence type="ECO:0000256" key="1">
    <source>
        <dbReference type="SAM" id="MobiDB-lite"/>
    </source>
</evidence>
<dbReference type="AlphaFoldDB" id="A0AAE1D5D9"/>
<keyword evidence="3" id="KW-1185">Reference proteome</keyword>
<dbReference type="EMBL" id="JAWDGP010005413">
    <property type="protein sequence ID" value="KAK3757078.1"/>
    <property type="molecule type" value="Genomic_DNA"/>
</dbReference>